<evidence type="ECO:0000313" key="13">
    <source>
        <dbReference type="EMBL" id="KAL1588531.1"/>
    </source>
</evidence>
<dbReference type="PANTHER" id="PTHR13018">
    <property type="entry name" value="PROBABLE MEMBRANE PROTEIN DUF221-RELATED"/>
    <property type="match status" value="1"/>
</dbReference>
<feature type="domain" description="CSC1/OSCA1-like 7TM region" evidence="9">
    <location>
        <begin position="387"/>
        <end position="657"/>
    </location>
</feature>
<evidence type="ECO:0000256" key="3">
    <source>
        <dbReference type="ARBA" id="ARBA00022448"/>
    </source>
</evidence>
<evidence type="ECO:0000256" key="5">
    <source>
        <dbReference type="ARBA" id="ARBA00022989"/>
    </source>
</evidence>
<feature type="transmembrane region" description="Helical" evidence="8">
    <location>
        <begin position="387"/>
        <end position="411"/>
    </location>
</feature>
<feature type="region of interest" description="Disordered" evidence="7">
    <location>
        <begin position="260"/>
        <end position="295"/>
    </location>
</feature>
<dbReference type="GO" id="GO:0005886">
    <property type="term" value="C:plasma membrane"/>
    <property type="evidence" value="ECO:0007669"/>
    <property type="project" value="TreeGrafter"/>
</dbReference>
<keyword evidence="3" id="KW-0813">Transport</keyword>
<feature type="transmembrane region" description="Helical" evidence="8">
    <location>
        <begin position="587"/>
        <end position="614"/>
    </location>
</feature>
<feature type="domain" description="CSC1/OSCA1-like N-terminal transmembrane" evidence="11">
    <location>
        <begin position="24"/>
        <end position="173"/>
    </location>
</feature>
<dbReference type="Pfam" id="PF12621">
    <property type="entry name" value="PHM7_ext"/>
    <property type="match status" value="1"/>
</dbReference>
<dbReference type="RefSeq" id="XP_069231636.1">
    <property type="nucleotide sequence ID" value="XM_069371505.1"/>
</dbReference>
<dbReference type="Pfam" id="PF14703">
    <property type="entry name" value="PHM7_cyt"/>
    <property type="match status" value="1"/>
</dbReference>
<evidence type="ECO:0008006" key="15">
    <source>
        <dbReference type="Google" id="ProtNLM"/>
    </source>
</evidence>
<dbReference type="GeneID" id="96004343"/>
<dbReference type="Proteomes" id="UP000803884">
    <property type="component" value="Unassembled WGS sequence"/>
</dbReference>
<evidence type="ECO:0000259" key="11">
    <source>
        <dbReference type="Pfam" id="PF13967"/>
    </source>
</evidence>
<dbReference type="GO" id="GO:0005227">
    <property type="term" value="F:calcium-activated cation channel activity"/>
    <property type="evidence" value="ECO:0007669"/>
    <property type="project" value="InterPro"/>
</dbReference>
<evidence type="ECO:0000256" key="6">
    <source>
        <dbReference type="ARBA" id="ARBA00023136"/>
    </source>
</evidence>
<feature type="transmembrane region" description="Helical" evidence="8">
    <location>
        <begin position="662"/>
        <end position="683"/>
    </location>
</feature>
<evidence type="ECO:0000313" key="14">
    <source>
        <dbReference type="Proteomes" id="UP000803884"/>
    </source>
</evidence>
<feature type="transmembrane region" description="Helical" evidence="8">
    <location>
        <begin position="431"/>
        <end position="452"/>
    </location>
</feature>
<name>A0AB34KYC0_9PEZI</name>
<dbReference type="InterPro" id="IPR003864">
    <property type="entry name" value="CSC1/OSCA1-like_7TM"/>
</dbReference>
<dbReference type="InterPro" id="IPR045122">
    <property type="entry name" value="Csc1-like"/>
</dbReference>
<sequence>MSILETRGGGYGGHRSSGSTSGAAILAAFVPTLVSALVYLAIFVAIRNKFQKHYAPRTFLGTVPEKDRTPAHHSSGAGWFHDFRKLPTRFVLNHSSLDAYLYLRFLKFTIAICIFGCCIALPVLIPVNATGGGHASQLDKITFSNIDKNSHLWAHTVIAWVFFVGILLLIARERLLLIGTRQAYLLAESRAKKLSSRTVLFLNVPLEALLPENLKGYFGGQAERSWPVKDTSEISKVVSQRNDAAMLLESAEYDFVARAEKQSRKKSNTSSTVENGHPSAGVQRPTTRQPPLFGKKSDLIEKSRASVVDFAKRTDALRAAPSSKLPGQSAVFVAFSNQAAAHRAFENLSFKTPAIPLEDRYLEVLPKEVLWDSLSLPMEKRLSKASLGLIFVIAFTIFFSIPVGIIGSISNISYLSEQYEWLHFLQDLPDWLLGLVSGLLPPFLVSWFVSYVPKLFRHIAKLSGEPTTPQAELKTQAWVFFFQVSQVFLVTTFSSGAAAVASKIMREPHSAPSLLAESLPKASNFYLTYFLIQGLTSAASNVLNYSDLFEYLFYQYFWDKTPREKFASYSQMKGISYGSLYPKFTNLLVIAVAYSCIAPLVLAFASIGLTFYYFSYRYNLLYVCLSKIDTRGEAYKRALQQIPTGIYLAELALIGLFSARKALIQTILMVVLLVLTALINLVLDRILRPLELYLGLDTLQDAEVPLLAEEDGVPADDEVALHMSAHNRRLGLERLGKGPATRLSEFFDTFITSSRDQVKGWLATPDREDDTPAPTEEELASAYENPVFTSKMPKLWFPRDRAGVSKEEIRENEEVGIQSTDEAADFDENGKLRYARNFEEVPIWKKPRSL</sequence>
<feature type="domain" description="10TM putative phosphate transporter extracellular tail" evidence="10">
    <location>
        <begin position="746"/>
        <end position="839"/>
    </location>
</feature>
<evidence type="ECO:0000259" key="10">
    <source>
        <dbReference type="Pfam" id="PF12621"/>
    </source>
</evidence>
<evidence type="ECO:0000256" key="4">
    <source>
        <dbReference type="ARBA" id="ARBA00022692"/>
    </source>
</evidence>
<organism evidence="13 14">
    <name type="scientific">Cladosporium halotolerans</name>
    <dbReference type="NCBI Taxonomy" id="1052096"/>
    <lineage>
        <taxon>Eukaryota</taxon>
        <taxon>Fungi</taxon>
        <taxon>Dikarya</taxon>
        <taxon>Ascomycota</taxon>
        <taxon>Pezizomycotina</taxon>
        <taxon>Dothideomycetes</taxon>
        <taxon>Dothideomycetidae</taxon>
        <taxon>Cladosporiales</taxon>
        <taxon>Cladosporiaceae</taxon>
        <taxon>Cladosporium</taxon>
    </lineage>
</organism>
<feature type="transmembrane region" description="Helical" evidence="8">
    <location>
        <begin position="23"/>
        <end position="46"/>
    </location>
</feature>
<comment type="subcellular location">
    <subcellularLocation>
        <location evidence="1">Membrane</location>
        <topology evidence="1">Multi-pass membrane protein</topology>
    </subcellularLocation>
</comment>
<protein>
    <recommendedName>
        <fullName evidence="15">DUF221-domain-containing protein</fullName>
    </recommendedName>
</protein>
<dbReference type="Pfam" id="PF02714">
    <property type="entry name" value="RSN1_7TM"/>
    <property type="match status" value="1"/>
</dbReference>
<feature type="transmembrane region" description="Helical" evidence="8">
    <location>
        <begin position="152"/>
        <end position="171"/>
    </location>
</feature>
<dbReference type="InterPro" id="IPR027815">
    <property type="entry name" value="CSC1/OSCA1-like_cyt"/>
</dbReference>
<evidence type="ECO:0000256" key="8">
    <source>
        <dbReference type="SAM" id="Phobius"/>
    </source>
</evidence>
<dbReference type="InterPro" id="IPR032880">
    <property type="entry name" value="CSC1/OSCA1-like_N"/>
</dbReference>
<evidence type="ECO:0000259" key="9">
    <source>
        <dbReference type="Pfam" id="PF02714"/>
    </source>
</evidence>
<keyword evidence="14" id="KW-1185">Reference proteome</keyword>
<dbReference type="AlphaFoldDB" id="A0AB34KYC0"/>
<dbReference type="InterPro" id="IPR022257">
    <property type="entry name" value="PHM7_ext"/>
</dbReference>
<evidence type="ECO:0000256" key="1">
    <source>
        <dbReference type="ARBA" id="ARBA00004141"/>
    </source>
</evidence>
<comment type="similarity">
    <text evidence="2">Belongs to the CSC1 (TC 1.A.17) family.</text>
</comment>
<keyword evidence="4 8" id="KW-0812">Transmembrane</keyword>
<dbReference type="EMBL" id="JAAQHG020000007">
    <property type="protein sequence ID" value="KAL1588531.1"/>
    <property type="molecule type" value="Genomic_DNA"/>
</dbReference>
<comment type="caution">
    <text evidence="13">The sequence shown here is derived from an EMBL/GenBank/DDBJ whole genome shotgun (WGS) entry which is preliminary data.</text>
</comment>
<evidence type="ECO:0000259" key="12">
    <source>
        <dbReference type="Pfam" id="PF14703"/>
    </source>
</evidence>
<keyword evidence="6 8" id="KW-0472">Membrane</keyword>
<feature type="transmembrane region" description="Helical" evidence="8">
    <location>
        <begin position="105"/>
        <end position="125"/>
    </location>
</feature>
<dbReference type="PANTHER" id="PTHR13018:SF26">
    <property type="entry name" value="DOMAIN PROTEIN, PUTATIVE (AFU_ORTHOLOGUE AFUA_5G10920)-RELATED"/>
    <property type="match status" value="1"/>
</dbReference>
<feature type="domain" description="CSC1/OSCA1-like cytosolic" evidence="12">
    <location>
        <begin position="196"/>
        <end position="372"/>
    </location>
</feature>
<proteinExistence type="inferred from homology"/>
<accession>A0AB34KYC0</accession>
<evidence type="ECO:0000256" key="7">
    <source>
        <dbReference type="SAM" id="MobiDB-lite"/>
    </source>
</evidence>
<dbReference type="Pfam" id="PF13967">
    <property type="entry name" value="RSN1_TM"/>
    <property type="match status" value="1"/>
</dbReference>
<keyword evidence="5 8" id="KW-1133">Transmembrane helix</keyword>
<reference evidence="13 14" key="1">
    <citation type="journal article" date="2020" name="Microbiol. Resour. Announc.">
        <title>Draft Genome Sequence of a Cladosporium Species Isolated from the Mesophotic Ascidian Didemnum maculosum.</title>
        <authorList>
            <person name="Gioti A."/>
            <person name="Siaperas R."/>
            <person name="Nikolaivits E."/>
            <person name="Le Goff G."/>
            <person name="Ouazzani J."/>
            <person name="Kotoulas G."/>
            <person name="Topakas E."/>
        </authorList>
    </citation>
    <scope>NUCLEOTIDE SEQUENCE [LARGE SCALE GENOMIC DNA]</scope>
    <source>
        <strain evidence="13 14">TM138-S3</strain>
    </source>
</reference>
<evidence type="ECO:0000256" key="2">
    <source>
        <dbReference type="ARBA" id="ARBA00007779"/>
    </source>
</evidence>
<gene>
    <name evidence="13" type="ORF">WHR41_02899</name>
</gene>